<accession>A0A4Y3HWQ7</accession>
<dbReference type="Proteomes" id="UP000318717">
    <property type="component" value="Unassembled WGS sequence"/>
</dbReference>
<gene>
    <name evidence="1" type="ORF">VIN01S_23110</name>
</gene>
<keyword evidence="2" id="KW-1185">Reference proteome</keyword>
<dbReference type="AlphaFoldDB" id="A0A4Y3HWQ7"/>
<dbReference type="OrthoDB" id="9787207at2"/>
<protein>
    <recommendedName>
        <fullName evidence="3">Winged helix-turn-helix domain-containing protein</fullName>
    </recommendedName>
</protein>
<dbReference type="InterPro" id="IPR009351">
    <property type="entry name" value="AlkZ-like"/>
</dbReference>
<dbReference type="EMBL" id="BJLF01000010">
    <property type="protein sequence ID" value="GEA51507.1"/>
    <property type="molecule type" value="Genomic_DNA"/>
</dbReference>
<dbReference type="Pfam" id="PF06224">
    <property type="entry name" value="AlkZ-like"/>
    <property type="match status" value="1"/>
</dbReference>
<dbReference type="RefSeq" id="WP_141345918.1">
    <property type="nucleotide sequence ID" value="NZ_BJLF01000010.1"/>
</dbReference>
<proteinExistence type="predicted"/>
<evidence type="ECO:0008006" key="3">
    <source>
        <dbReference type="Google" id="ProtNLM"/>
    </source>
</evidence>
<dbReference type="PANTHER" id="PTHR30528:SF0">
    <property type="entry name" value="CYTOPLASMIC PROTEIN"/>
    <property type="match status" value="1"/>
</dbReference>
<organism evidence="1 2">
    <name type="scientific">Vibrio inusitatus NBRC 102082</name>
    <dbReference type="NCBI Taxonomy" id="1219070"/>
    <lineage>
        <taxon>Bacteria</taxon>
        <taxon>Pseudomonadati</taxon>
        <taxon>Pseudomonadota</taxon>
        <taxon>Gammaproteobacteria</taxon>
        <taxon>Vibrionales</taxon>
        <taxon>Vibrionaceae</taxon>
        <taxon>Vibrio</taxon>
    </lineage>
</organism>
<evidence type="ECO:0000313" key="1">
    <source>
        <dbReference type="EMBL" id="GEA51507.1"/>
    </source>
</evidence>
<evidence type="ECO:0000313" key="2">
    <source>
        <dbReference type="Proteomes" id="UP000318717"/>
    </source>
</evidence>
<dbReference type="PANTHER" id="PTHR30528">
    <property type="entry name" value="CYTOPLASMIC PROTEIN"/>
    <property type="match status" value="1"/>
</dbReference>
<sequence>MIQLSKPEAQKIALLSQGLCSPELKGVVAQRALSSIHQLGYVQIDTISVVQRAHHHVLWSRNHTYQPSYLDQLVANKDIFEYWSHAASYLPMKNFRYTLPRKHTFKSGQQKHWYKKDEALMSSVLNKIKHEGPLMAKDFESEVLKRTGWESKPTKQTLELLYMQGDLMITERRNFHKVYDLTERVLPDNADTTMPTTKEYGEFLALNYLKAHGIGTPSEMGYLLKSSKALIQQSLNELIESNKVEQVSVEKQTFYTTSGSLELLNKRLSRNRVHLLSPFDNAVIQRKRISQLFDFDYQLECYVPAAKRQFGYFCLPIIWSGELVGRADCRVEKSTSTLQVLNLFIEKALTDTDSFEEALTKELNAFAKFNRCTNYQIIYTRYSQGSL</sequence>
<reference evidence="1 2" key="1">
    <citation type="submission" date="2019-06" db="EMBL/GenBank/DDBJ databases">
        <title>Whole genome shotgun sequence of Vibrio inusitatus NBRC 102082.</title>
        <authorList>
            <person name="Hosoyama A."/>
            <person name="Uohara A."/>
            <person name="Ohji S."/>
            <person name="Ichikawa N."/>
        </authorList>
    </citation>
    <scope>NUCLEOTIDE SEQUENCE [LARGE SCALE GENOMIC DNA]</scope>
    <source>
        <strain evidence="1 2">NBRC 102082</strain>
    </source>
</reference>
<name>A0A4Y3HWQ7_9VIBR</name>
<comment type="caution">
    <text evidence="1">The sequence shown here is derived from an EMBL/GenBank/DDBJ whole genome shotgun (WGS) entry which is preliminary data.</text>
</comment>